<dbReference type="GO" id="GO:0003684">
    <property type="term" value="F:damaged DNA binding"/>
    <property type="evidence" value="ECO:0007669"/>
    <property type="project" value="TreeGrafter"/>
</dbReference>
<evidence type="ECO:0000256" key="1">
    <source>
        <dbReference type="ARBA" id="ARBA00004123"/>
    </source>
</evidence>
<feature type="compositionally biased region" description="Basic and acidic residues" evidence="4">
    <location>
        <begin position="83"/>
        <end position="97"/>
    </location>
</feature>
<comment type="subcellular location">
    <subcellularLocation>
        <location evidence="1">Nucleus</location>
    </subcellularLocation>
</comment>
<feature type="region of interest" description="Disordered" evidence="4">
    <location>
        <begin position="59"/>
        <end position="146"/>
    </location>
</feature>
<organism evidence="6 7">
    <name type="scientific">Syncephalis pseudoplumigaleata</name>
    <dbReference type="NCBI Taxonomy" id="1712513"/>
    <lineage>
        <taxon>Eukaryota</taxon>
        <taxon>Fungi</taxon>
        <taxon>Fungi incertae sedis</taxon>
        <taxon>Zoopagomycota</taxon>
        <taxon>Zoopagomycotina</taxon>
        <taxon>Zoopagomycetes</taxon>
        <taxon>Zoopagales</taxon>
        <taxon>Piptocephalidaceae</taxon>
        <taxon>Syncephalis</taxon>
    </lineage>
</organism>
<dbReference type="InterPro" id="IPR033316">
    <property type="entry name" value="RBBP8-like"/>
</dbReference>
<proteinExistence type="predicted"/>
<evidence type="ECO:0000256" key="2">
    <source>
        <dbReference type="ARBA" id="ARBA00022763"/>
    </source>
</evidence>
<feature type="compositionally biased region" description="Acidic residues" evidence="4">
    <location>
        <begin position="123"/>
        <end position="133"/>
    </location>
</feature>
<keyword evidence="3" id="KW-0539">Nucleus</keyword>
<dbReference type="EMBL" id="KZ990750">
    <property type="protein sequence ID" value="RKP23704.1"/>
    <property type="molecule type" value="Genomic_DNA"/>
</dbReference>
<dbReference type="GO" id="GO:0010792">
    <property type="term" value="P:DNA double-strand break processing involved in repair via single-strand annealing"/>
    <property type="evidence" value="ECO:0007669"/>
    <property type="project" value="TreeGrafter"/>
</dbReference>
<dbReference type="OrthoDB" id="5801062at2759"/>
<feature type="domain" description="DNA endonuclease activator Ctp1 C-terminal" evidence="5">
    <location>
        <begin position="29"/>
        <end position="132"/>
    </location>
</feature>
<dbReference type="Pfam" id="PF08573">
    <property type="entry name" value="SAE2"/>
    <property type="match status" value="1"/>
</dbReference>
<protein>
    <recommendedName>
        <fullName evidence="5">DNA endonuclease activator Ctp1 C-terminal domain-containing protein</fullName>
    </recommendedName>
</protein>
<evidence type="ECO:0000313" key="7">
    <source>
        <dbReference type="Proteomes" id="UP000278143"/>
    </source>
</evidence>
<evidence type="ECO:0000256" key="4">
    <source>
        <dbReference type="SAM" id="MobiDB-lite"/>
    </source>
</evidence>
<dbReference type="Proteomes" id="UP000278143">
    <property type="component" value="Unassembled WGS sequence"/>
</dbReference>
<evidence type="ECO:0000313" key="6">
    <source>
        <dbReference type="EMBL" id="RKP23704.1"/>
    </source>
</evidence>
<accession>A0A4P9YV18</accession>
<dbReference type="PANTHER" id="PTHR15107:SF0">
    <property type="entry name" value="DNA ENDONUCLEASE ACTIVATOR CTP1 C-TERMINAL DOMAIN-CONTAINING PROTEIN"/>
    <property type="match status" value="1"/>
</dbReference>
<dbReference type="InterPro" id="IPR013882">
    <property type="entry name" value="Ctp1_C"/>
</dbReference>
<evidence type="ECO:0000256" key="3">
    <source>
        <dbReference type="ARBA" id="ARBA00023242"/>
    </source>
</evidence>
<keyword evidence="7" id="KW-1185">Reference proteome</keyword>
<dbReference type="AlphaFoldDB" id="A0A4P9YV18"/>
<dbReference type="PANTHER" id="PTHR15107">
    <property type="entry name" value="RETINOBLASTOMA BINDING PROTEIN 8"/>
    <property type="match status" value="1"/>
</dbReference>
<evidence type="ECO:0000259" key="5">
    <source>
        <dbReference type="Pfam" id="PF08573"/>
    </source>
</evidence>
<name>A0A4P9YV18_9FUNG</name>
<reference evidence="7" key="1">
    <citation type="journal article" date="2018" name="Nat. Microbiol.">
        <title>Leveraging single-cell genomics to expand the fungal tree of life.</title>
        <authorList>
            <person name="Ahrendt S.R."/>
            <person name="Quandt C.A."/>
            <person name="Ciobanu D."/>
            <person name="Clum A."/>
            <person name="Salamov A."/>
            <person name="Andreopoulos B."/>
            <person name="Cheng J.F."/>
            <person name="Woyke T."/>
            <person name="Pelin A."/>
            <person name="Henrissat B."/>
            <person name="Reynolds N.K."/>
            <person name="Benny G.L."/>
            <person name="Smith M.E."/>
            <person name="James T.Y."/>
            <person name="Grigoriev I.V."/>
        </authorList>
    </citation>
    <scope>NUCLEOTIDE SEQUENCE [LARGE SCALE GENOMIC DNA]</scope>
    <source>
        <strain evidence="7">Benny S71-1</strain>
    </source>
</reference>
<sequence>MHRMTDNVRCLIDAAEKKQRELNHTSGYAYKEVVRNKEDRKSLTATTCANCDKFHKAAGPIMPFDELGSPFSRRTRPASTCKHHQEQQQQHKDETAKQARLQLISRHRDQQQPRRASSPIDYWDPEFPDTEEIEAMRASNQAPVRP</sequence>
<keyword evidence="2" id="KW-0227">DNA damage</keyword>
<gene>
    <name evidence="6" type="ORF">SYNPS1DRAFT_30540</name>
</gene>
<dbReference type="GO" id="GO:0005634">
    <property type="term" value="C:nucleus"/>
    <property type="evidence" value="ECO:0007669"/>
    <property type="project" value="UniProtKB-SubCell"/>
</dbReference>